<sequence>MSFILLFPVGKAPIIHCRNFNIKVTWYSIHHGNGQQKLTTD</sequence>
<name>A0A0U1QUX7_YERP3</name>
<dbReference type="Proteomes" id="UP000002412">
    <property type="component" value="Chromosome"/>
</dbReference>
<dbReference type="EMBL" id="CP000720">
    <property type="protein sequence ID" value="ABS46273.1"/>
    <property type="molecule type" value="Genomic_DNA"/>
</dbReference>
<accession>A0A0U1QUX7</accession>
<protein>
    <submittedName>
        <fullName evidence="1">Uncharacterized protein</fullName>
    </submittedName>
</protein>
<proteinExistence type="predicted"/>
<dbReference type="AlphaFoldDB" id="A0A0U1QUX7"/>
<gene>
    <name evidence="1" type="ordered locus">YpsIP31758_0722</name>
</gene>
<dbReference type="KEGG" id="ypi:YpsIP31758_0722"/>
<dbReference type="HOGENOM" id="CLU_3279074_0_0_6"/>
<evidence type="ECO:0000313" key="2">
    <source>
        <dbReference type="Proteomes" id="UP000002412"/>
    </source>
</evidence>
<organism evidence="1 2">
    <name type="scientific">Yersinia pseudotuberculosis serotype O:1b (strain IP 31758)</name>
    <dbReference type="NCBI Taxonomy" id="349747"/>
    <lineage>
        <taxon>Bacteria</taxon>
        <taxon>Pseudomonadati</taxon>
        <taxon>Pseudomonadota</taxon>
        <taxon>Gammaproteobacteria</taxon>
        <taxon>Enterobacterales</taxon>
        <taxon>Yersiniaceae</taxon>
        <taxon>Yersinia</taxon>
    </lineage>
</organism>
<evidence type="ECO:0000313" key="1">
    <source>
        <dbReference type="EMBL" id="ABS46273.1"/>
    </source>
</evidence>
<reference evidence="1 2" key="1">
    <citation type="journal article" date="2007" name="PLoS Genet.">
        <title>The complete genome sequence of Yersinia pseudotuberculosis IP31758, the causative agent of Far East scarlet-like fever.</title>
        <authorList>
            <person name="Eppinger M."/>
            <person name="Rosovitz M.J."/>
            <person name="Fricke W.F."/>
            <person name="Rasko D.A."/>
            <person name="Kokorina G."/>
            <person name="Fayolle C."/>
            <person name="Lindler L.E."/>
            <person name="Carniel E."/>
            <person name="Ravel J."/>
        </authorList>
    </citation>
    <scope>NUCLEOTIDE SEQUENCE [LARGE SCALE GENOMIC DNA]</scope>
    <source>
        <strain evidence="1 2">IP 31758</strain>
    </source>
</reference>